<comment type="caution">
    <text evidence="9">The sequence shown here is derived from an EMBL/GenBank/DDBJ whole genome shotgun (WGS) entry which is preliminary data.</text>
</comment>
<keyword evidence="7" id="KW-0325">Glycoprotein</keyword>
<keyword evidence="2" id="KW-1003">Cell membrane</keyword>
<gene>
    <name evidence="9" type="ORF">TCAL_07039</name>
</gene>
<reference evidence="9 10" key="1">
    <citation type="journal article" date="2018" name="Nat. Ecol. Evol.">
        <title>Genomic signatures of mitonuclear coevolution across populations of Tigriopus californicus.</title>
        <authorList>
            <person name="Barreto F.S."/>
            <person name="Watson E.T."/>
            <person name="Lima T.G."/>
            <person name="Willett C.S."/>
            <person name="Edmands S."/>
            <person name="Li W."/>
            <person name="Burton R.S."/>
        </authorList>
    </citation>
    <scope>NUCLEOTIDE SEQUENCE [LARGE SCALE GENOMIC DNA]</scope>
    <source>
        <strain evidence="9 10">San Diego</strain>
    </source>
</reference>
<evidence type="ECO:0000256" key="3">
    <source>
        <dbReference type="ARBA" id="ARBA00022692"/>
    </source>
</evidence>
<dbReference type="InterPro" id="IPR052192">
    <property type="entry name" value="Insect_Ionotropic_Sensory_Rcpt"/>
</dbReference>
<evidence type="ECO:0000256" key="6">
    <source>
        <dbReference type="ARBA" id="ARBA00023170"/>
    </source>
</evidence>
<evidence type="ECO:0000256" key="5">
    <source>
        <dbReference type="ARBA" id="ARBA00023136"/>
    </source>
</evidence>
<dbReference type="EMBL" id="VCGU01000005">
    <property type="protein sequence ID" value="TRY75017.1"/>
    <property type="molecule type" value="Genomic_DNA"/>
</dbReference>
<dbReference type="PANTHER" id="PTHR42643">
    <property type="entry name" value="IONOTROPIC RECEPTOR 20A-RELATED"/>
    <property type="match status" value="1"/>
</dbReference>
<sequence>MFDNRDFDYTYPHGREGYCFATRNPTESSEWDVILKPFTLGSWMLLVGTVLVSLGFLLVLAKLFPLAVAKPSNVLLTIYGSCIAQSRTINPSSIGAQIFLADFMIISNLLSIIYSGALFSSLAVNSKVSVMNTLMEMVQSQIEVGGIGTGSIDWFVSAENEAYRELAGRYTPYLTLDDAMEAAKVKPMNVVNSRTALEFHLRSYFTNAYGEPEFRIMDECWINYPISYLLPKNSAYTDSINRKLFQLRESGLVDDLITREMDKMSKMNRIRNLVASQKVLTLTNLH</sequence>
<name>A0A553PBG0_TIGCA</name>
<feature type="transmembrane region" description="Helical" evidence="8">
    <location>
        <begin position="99"/>
        <end position="124"/>
    </location>
</feature>
<organism evidence="9 10">
    <name type="scientific">Tigriopus californicus</name>
    <name type="common">Marine copepod</name>
    <dbReference type="NCBI Taxonomy" id="6832"/>
    <lineage>
        <taxon>Eukaryota</taxon>
        <taxon>Metazoa</taxon>
        <taxon>Ecdysozoa</taxon>
        <taxon>Arthropoda</taxon>
        <taxon>Crustacea</taxon>
        <taxon>Multicrustacea</taxon>
        <taxon>Hexanauplia</taxon>
        <taxon>Copepoda</taxon>
        <taxon>Harpacticoida</taxon>
        <taxon>Harpacticidae</taxon>
        <taxon>Tigriopus</taxon>
    </lineage>
</organism>
<evidence type="ECO:0000313" key="10">
    <source>
        <dbReference type="Proteomes" id="UP000318571"/>
    </source>
</evidence>
<dbReference type="GO" id="GO:0005886">
    <property type="term" value="C:plasma membrane"/>
    <property type="evidence" value="ECO:0007669"/>
    <property type="project" value="UniProtKB-SubCell"/>
</dbReference>
<dbReference type="PANTHER" id="PTHR42643:SF24">
    <property type="entry name" value="IONOTROPIC RECEPTOR 60A"/>
    <property type="match status" value="1"/>
</dbReference>
<keyword evidence="4 8" id="KW-1133">Transmembrane helix</keyword>
<feature type="transmembrane region" description="Helical" evidence="8">
    <location>
        <begin position="40"/>
        <end position="61"/>
    </location>
</feature>
<keyword evidence="5 8" id="KW-0472">Membrane</keyword>
<evidence type="ECO:0000256" key="7">
    <source>
        <dbReference type="ARBA" id="ARBA00023180"/>
    </source>
</evidence>
<evidence type="ECO:0000256" key="1">
    <source>
        <dbReference type="ARBA" id="ARBA00004651"/>
    </source>
</evidence>
<comment type="subcellular location">
    <subcellularLocation>
        <location evidence="1">Cell membrane</location>
        <topology evidence="1">Multi-pass membrane protein</topology>
    </subcellularLocation>
</comment>
<dbReference type="SUPFAM" id="SSF53850">
    <property type="entry name" value="Periplasmic binding protein-like II"/>
    <property type="match status" value="1"/>
</dbReference>
<proteinExistence type="predicted"/>
<evidence type="ECO:0000256" key="2">
    <source>
        <dbReference type="ARBA" id="ARBA00022475"/>
    </source>
</evidence>
<dbReference type="Gene3D" id="1.10.287.70">
    <property type="match status" value="1"/>
</dbReference>
<evidence type="ECO:0000313" key="9">
    <source>
        <dbReference type="EMBL" id="TRY75017.1"/>
    </source>
</evidence>
<evidence type="ECO:0008006" key="11">
    <source>
        <dbReference type="Google" id="ProtNLM"/>
    </source>
</evidence>
<evidence type="ECO:0000256" key="4">
    <source>
        <dbReference type="ARBA" id="ARBA00022989"/>
    </source>
</evidence>
<keyword evidence="6" id="KW-0675">Receptor</keyword>
<accession>A0A553PBG0</accession>
<protein>
    <recommendedName>
        <fullName evidence="11">Ionotropic glutamate receptor C-terminal domain-containing protein</fullName>
    </recommendedName>
</protein>
<dbReference type="Proteomes" id="UP000318571">
    <property type="component" value="Chromosome 2"/>
</dbReference>
<keyword evidence="3 8" id="KW-0812">Transmembrane</keyword>
<dbReference type="AlphaFoldDB" id="A0A553PBG0"/>
<keyword evidence="10" id="KW-1185">Reference proteome</keyword>
<evidence type="ECO:0000256" key="8">
    <source>
        <dbReference type="SAM" id="Phobius"/>
    </source>
</evidence>